<dbReference type="Proteomes" id="UP000265618">
    <property type="component" value="Unassembled WGS sequence"/>
</dbReference>
<dbReference type="AlphaFoldDB" id="A0A9K3CSD8"/>
<accession>A0A9K3CSD8</accession>
<evidence type="ECO:0000313" key="1">
    <source>
        <dbReference type="EMBL" id="GIQ81547.1"/>
    </source>
</evidence>
<feature type="non-terminal residue" evidence="1">
    <location>
        <position position="1"/>
    </location>
</feature>
<keyword evidence="2" id="KW-1185">Reference proteome</keyword>
<dbReference type="EMBL" id="BDIP01000425">
    <property type="protein sequence ID" value="GIQ81547.1"/>
    <property type="molecule type" value="Genomic_DNA"/>
</dbReference>
<evidence type="ECO:0000313" key="2">
    <source>
        <dbReference type="Proteomes" id="UP000265618"/>
    </source>
</evidence>
<comment type="caution">
    <text evidence="1">The sequence shown here is derived from an EMBL/GenBank/DDBJ whole genome shotgun (WGS) entry which is preliminary data.</text>
</comment>
<reference evidence="1 2" key="1">
    <citation type="journal article" date="2018" name="PLoS ONE">
        <title>The draft genome of Kipferlia bialata reveals reductive genome evolution in fornicate parasites.</title>
        <authorList>
            <person name="Tanifuji G."/>
            <person name="Takabayashi S."/>
            <person name="Kume K."/>
            <person name="Takagi M."/>
            <person name="Nakayama T."/>
            <person name="Kamikawa R."/>
            <person name="Inagaki Y."/>
            <person name="Hashimoto T."/>
        </authorList>
    </citation>
    <scope>NUCLEOTIDE SEQUENCE [LARGE SCALE GENOMIC DNA]</scope>
    <source>
        <strain evidence="1">NY0173</strain>
    </source>
</reference>
<proteinExistence type="predicted"/>
<organism evidence="1 2">
    <name type="scientific">Kipferlia bialata</name>
    <dbReference type="NCBI Taxonomy" id="797122"/>
    <lineage>
        <taxon>Eukaryota</taxon>
        <taxon>Metamonada</taxon>
        <taxon>Carpediemonas-like organisms</taxon>
        <taxon>Kipferlia</taxon>
    </lineage>
</organism>
<gene>
    <name evidence="1" type="ORF">KIPB_002522</name>
</gene>
<protein>
    <submittedName>
        <fullName evidence="1">Uncharacterized protein</fullName>
    </submittedName>
</protein>
<name>A0A9K3CSD8_9EUKA</name>
<sequence length="117" mass="12716">MLGLAVAYPFMVLAGGREGRHPRDRVAEREEKKRLALERISPRLIVAVDVGQQDGLSIHAFGQPSPIGDAIRTIGTVILQDPTHTFDDGEIPALRYGDRDAGVAPLIGHDRSVRGIQ</sequence>